<evidence type="ECO:0000313" key="2">
    <source>
        <dbReference type="EMBL" id="CCC92763.1"/>
    </source>
</evidence>
<reference evidence="2" key="1">
    <citation type="journal article" date="2012" name="Proc. Natl. Acad. Sci. U.S.A.">
        <title>Antigenic diversity is generated by distinct evolutionary mechanisms in African trypanosome species.</title>
        <authorList>
            <person name="Jackson A.P."/>
            <person name="Berry A."/>
            <person name="Aslett M."/>
            <person name="Allison H.C."/>
            <person name="Burton P."/>
            <person name="Vavrova-Anderson J."/>
            <person name="Brown R."/>
            <person name="Browne H."/>
            <person name="Corton N."/>
            <person name="Hauser H."/>
            <person name="Gamble J."/>
            <person name="Gilderthorp R."/>
            <person name="Marcello L."/>
            <person name="McQuillan J."/>
            <person name="Otto T.D."/>
            <person name="Quail M.A."/>
            <person name="Sanders M.J."/>
            <person name="van Tonder A."/>
            <person name="Ginger M.L."/>
            <person name="Field M.C."/>
            <person name="Barry J.D."/>
            <person name="Hertz-Fowler C."/>
            <person name="Berriman M."/>
        </authorList>
    </citation>
    <scope>NUCLEOTIDE SEQUENCE</scope>
    <source>
        <strain evidence="2">IL3000</strain>
    </source>
</reference>
<feature type="region of interest" description="Disordered" evidence="1">
    <location>
        <begin position="96"/>
        <end position="115"/>
    </location>
</feature>
<name>G0UTP9_TRYCI</name>
<dbReference type="VEuPathDB" id="TriTrypDB:TcIL3000_9_1600"/>
<gene>
    <name evidence="2" type="ORF">TCIL3000_9_1600</name>
</gene>
<dbReference type="EMBL" id="HE575322">
    <property type="protein sequence ID" value="CCC92763.1"/>
    <property type="molecule type" value="Genomic_DNA"/>
</dbReference>
<dbReference type="AlphaFoldDB" id="G0UTP9"/>
<sequence length="266" mass="29885">MTPVSALFPSVSHHNSKEHIYIPSVVAKYSQWRLRLMPRCRGEGNDESSAILRRLNWLIERSKIGFKNNPSPFEVPKTQQSVELLKKKEKKLMGGANFRPYAHGPPTLAEDSRPAKHLRGVDTRKYDDQLDAYNLACRGQRLDKTTGYPEIVAALCWDLGVTSNTDGSSNNKNVGRASGRPRSAGEQCSAKTFRCQDLLTLSKEQRNIYLRSEALRRPMFTGKSRSYREGAAWYHGSQLTGPLQGAGRMVSEPSTRNCIRMAARTD</sequence>
<accession>G0UTP9</accession>
<evidence type="ECO:0000256" key="1">
    <source>
        <dbReference type="SAM" id="MobiDB-lite"/>
    </source>
</evidence>
<protein>
    <submittedName>
        <fullName evidence="2">Uncharacterized protein</fullName>
    </submittedName>
</protein>
<feature type="region of interest" description="Disordered" evidence="1">
    <location>
        <begin position="166"/>
        <end position="185"/>
    </location>
</feature>
<proteinExistence type="predicted"/>
<organism evidence="2">
    <name type="scientific">Trypanosoma congolense (strain IL3000)</name>
    <dbReference type="NCBI Taxonomy" id="1068625"/>
    <lineage>
        <taxon>Eukaryota</taxon>
        <taxon>Discoba</taxon>
        <taxon>Euglenozoa</taxon>
        <taxon>Kinetoplastea</taxon>
        <taxon>Metakinetoplastina</taxon>
        <taxon>Trypanosomatida</taxon>
        <taxon>Trypanosomatidae</taxon>
        <taxon>Trypanosoma</taxon>
        <taxon>Nannomonas</taxon>
    </lineage>
</organism>